<keyword evidence="1" id="KW-1133">Transmembrane helix</keyword>
<feature type="transmembrane region" description="Helical" evidence="1">
    <location>
        <begin position="540"/>
        <end position="558"/>
    </location>
</feature>
<dbReference type="Proteomes" id="UP000186583">
    <property type="component" value="Unassembled WGS sequence"/>
</dbReference>
<sequence>MNSSNSMGLETPSTKSFVPLLVEESRHRKNVSRKWSQLQLRLWDKRDWEKAALAALRDTRENWIPTTTRFLIFAWVGTLVWLLHHVVFMSRNLESIISTCPPDGKFDPYDDWYDVWVASGFFQITLAWGTFSFANAKFIDVAWDVVFARGGQALIAWVSWRVVADYVTTSIQVSPITYDSFWAIFLQDQPSFFSTYHLIRDFARSRGLQSRSVMVISISVAIFTLLFPTLGSAMTGYVANNEAFVKGYDGELVPFSEFQLVQYVVHDGWRVNLTGDFLVTFPPLYRCKPCVHDSLNLDPGLTGFLKFKSATSTPLTELPPTAPEPLDVEKYGFYGLEDRESLWMNKRLLAPTLNISAFWIPANNTYFGTAYGWNWTDPRTNAQPFNNATKVTYATGNETYSISHIVANGSCQPLSGSGSGADSPRESYQWGFSYLQLFTDLILLLLWSFGLLYIWFRARLMTRTGDGCDVPRGFKGVLELANGIRRELQEADPDELSRDQLAEEVKKRLKGGSIELEKTGEPPAGSIWQMLTAWLSEKKWWVIAVVLMIIPCIPLALFDKSFGWWLLVPIISIAMAMCIGQSRKSRIFLTLVDSVLGTIIFLGVWYGTYH</sequence>
<feature type="transmembrane region" description="Helical" evidence="1">
    <location>
        <begin position="434"/>
        <end position="456"/>
    </location>
</feature>
<keyword evidence="1" id="KW-0812">Transmembrane</keyword>
<feature type="transmembrane region" description="Helical" evidence="1">
    <location>
        <begin position="587"/>
        <end position="607"/>
    </location>
</feature>
<gene>
    <name evidence="2" type="ORF">CCHL11_04617</name>
</gene>
<dbReference type="OrthoDB" id="3903561at2759"/>
<comment type="caution">
    <text evidence="2">The sequence shown here is derived from an EMBL/GenBank/DDBJ whole genome shotgun (WGS) entry which is preliminary data.</text>
</comment>
<name>A0A1Q8RRD5_9PEZI</name>
<organism evidence="2 3">
    <name type="scientific">Colletotrichum chlorophyti</name>
    <dbReference type="NCBI Taxonomy" id="708187"/>
    <lineage>
        <taxon>Eukaryota</taxon>
        <taxon>Fungi</taxon>
        <taxon>Dikarya</taxon>
        <taxon>Ascomycota</taxon>
        <taxon>Pezizomycotina</taxon>
        <taxon>Sordariomycetes</taxon>
        <taxon>Hypocreomycetidae</taxon>
        <taxon>Glomerellales</taxon>
        <taxon>Glomerellaceae</taxon>
        <taxon>Colletotrichum</taxon>
    </lineage>
</organism>
<evidence type="ECO:0000313" key="3">
    <source>
        <dbReference type="Proteomes" id="UP000186583"/>
    </source>
</evidence>
<feature type="transmembrane region" description="Helical" evidence="1">
    <location>
        <begin position="70"/>
        <end position="88"/>
    </location>
</feature>
<evidence type="ECO:0000313" key="2">
    <source>
        <dbReference type="EMBL" id="OLN86906.1"/>
    </source>
</evidence>
<feature type="transmembrane region" description="Helical" evidence="1">
    <location>
        <begin position="213"/>
        <end position="239"/>
    </location>
</feature>
<reference evidence="2 3" key="1">
    <citation type="submission" date="2016-11" db="EMBL/GenBank/DDBJ databases">
        <title>Draft Genome Assembly of Colletotrichum chlorophyti a pathogen of herbaceous plants.</title>
        <authorList>
            <person name="Gan P."/>
            <person name="Narusaka M."/>
            <person name="Tsushima A."/>
            <person name="Narusaka Y."/>
            <person name="Takano Y."/>
            <person name="Shirasu K."/>
        </authorList>
    </citation>
    <scope>NUCLEOTIDE SEQUENCE [LARGE SCALE GENOMIC DNA]</scope>
    <source>
        <strain evidence="2 3">NTL11</strain>
    </source>
</reference>
<accession>A0A1Q8RRD5</accession>
<evidence type="ECO:0000256" key="1">
    <source>
        <dbReference type="SAM" id="Phobius"/>
    </source>
</evidence>
<feature type="transmembrane region" description="Helical" evidence="1">
    <location>
        <begin position="564"/>
        <end position="580"/>
    </location>
</feature>
<keyword evidence="1" id="KW-0472">Membrane</keyword>
<dbReference type="EMBL" id="MPGH01000108">
    <property type="protein sequence ID" value="OLN86906.1"/>
    <property type="molecule type" value="Genomic_DNA"/>
</dbReference>
<dbReference type="AlphaFoldDB" id="A0A1Q8RRD5"/>
<protein>
    <submittedName>
        <fullName evidence="2">Uncharacterized protein</fullName>
    </submittedName>
</protein>
<keyword evidence="3" id="KW-1185">Reference proteome</keyword>
<dbReference type="STRING" id="708187.A0A1Q8RRD5"/>
<proteinExistence type="predicted"/>